<keyword evidence="2" id="KW-1185">Reference proteome</keyword>
<organism evidence="1 2">
    <name type="scientific">Mycolicibacterium parafortuitum</name>
    <name type="common">Mycobacterium parafortuitum</name>
    <dbReference type="NCBI Taxonomy" id="39692"/>
    <lineage>
        <taxon>Bacteria</taxon>
        <taxon>Bacillati</taxon>
        <taxon>Actinomycetota</taxon>
        <taxon>Actinomycetes</taxon>
        <taxon>Mycobacteriales</taxon>
        <taxon>Mycobacteriaceae</taxon>
        <taxon>Mycolicibacterium</taxon>
    </lineage>
</organism>
<evidence type="ECO:0000313" key="1">
    <source>
        <dbReference type="EMBL" id="MDZ5088953.1"/>
    </source>
</evidence>
<dbReference type="Proteomes" id="UP001289645">
    <property type="component" value="Unassembled WGS sequence"/>
</dbReference>
<protein>
    <submittedName>
        <fullName evidence="1">Uncharacterized protein</fullName>
    </submittedName>
</protein>
<accession>A0ACC6MPM0</accession>
<comment type="caution">
    <text evidence="1">The sequence shown here is derived from an EMBL/GenBank/DDBJ whole genome shotgun (WGS) entry which is preliminary data.</text>
</comment>
<sequence>MTGSETTSGEAISSHPLQMHGRGVFYSFSFDLGPGLDIAALAHNLLEKDMAAEAASPANDDIRVPKRGAELDRKEDEAYRMSEFITEMYSEDISWRRLYRHNRKLTLKIAWLQRNQLIKYYSSRLLFGHSGQSVDSPSDDDDDTPEWVAEKTSKMAEISDGYRDMLLDEHILGAARMRLEQSLYFPGYLETDPPFIRVEMNPVYYSDKSHSDTRIEISLWCTDQESLF</sequence>
<proteinExistence type="predicted"/>
<reference evidence="1 2" key="1">
    <citation type="journal article" date="2021" name="Chemosphere">
        <title>Bioballs carrying a syntrophic Rhodococcus and Mycolicibacterium consortium for simultaneous sorption and biodegradation of fuel oil in contaminated freshwater.</title>
        <authorList>
            <person name="Naloka K."/>
            <person name="Polrit D."/>
            <person name="Muangchinda C."/>
            <person name="Thoetkiattikul H."/>
            <person name="Pinyakong O."/>
        </authorList>
    </citation>
    <scope>NUCLEOTIDE SEQUENCE [LARGE SCALE GENOMIC DNA]</scope>
    <source>
        <strain evidence="1 2">J101</strain>
    </source>
</reference>
<evidence type="ECO:0000313" key="2">
    <source>
        <dbReference type="Proteomes" id="UP001289645"/>
    </source>
</evidence>
<name>A0ACC6MPM0_MYCPF</name>
<gene>
    <name evidence="1" type="ORF">OHX15_26450</name>
</gene>
<dbReference type="EMBL" id="JAOXLN010000044">
    <property type="protein sequence ID" value="MDZ5088953.1"/>
    <property type="molecule type" value="Genomic_DNA"/>
</dbReference>